<evidence type="ECO:0000313" key="2">
    <source>
        <dbReference type="EMBL" id="OQR80526.1"/>
    </source>
</evidence>
<keyword evidence="3" id="KW-1185">Reference proteome</keyword>
<dbReference type="AlphaFoldDB" id="A0A1V9Y491"/>
<feature type="signal peptide" evidence="1">
    <location>
        <begin position="1"/>
        <end position="28"/>
    </location>
</feature>
<protein>
    <recommendedName>
        <fullName evidence="4">Secreted protein</fullName>
    </recommendedName>
</protein>
<gene>
    <name evidence="2" type="ORF">THRCLA_23470</name>
</gene>
<dbReference type="Proteomes" id="UP000243217">
    <property type="component" value="Unassembled WGS sequence"/>
</dbReference>
<comment type="caution">
    <text evidence="2">The sequence shown here is derived from an EMBL/GenBank/DDBJ whole genome shotgun (WGS) entry which is preliminary data.</text>
</comment>
<reference evidence="2 3" key="1">
    <citation type="journal article" date="2014" name="Genome Biol. Evol.">
        <title>The secreted proteins of Achlya hypogyna and Thraustotheca clavata identify the ancestral oomycete secretome and reveal gene acquisitions by horizontal gene transfer.</title>
        <authorList>
            <person name="Misner I."/>
            <person name="Blouin N."/>
            <person name="Leonard G."/>
            <person name="Richards T.A."/>
            <person name="Lane C.E."/>
        </authorList>
    </citation>
    <scope>NUCLEOTIDE SEQUENCE [LARGE SCALE GENOMIC DNA]</scope>
    <source>
        <strain evidence="2 3">ATCC 34112</strain>
    </source>
</reference>
<dbReference type="EMBL" id="JNBS01005214">
    <property type="protein sequence ID" value="OQR80526.1"/>
    <property type="molecule type" value="Genomic_DNA"/>
</dbReference>
<sequence length="80" mass="8448">MDVVFVLFVWVAAALELSGLFCYAPCAADYVGVNSVCWSRCNNPTRVEFVEIIGDAAKISSSLVALDFTGALNTLAQVGG</sequence>
<accession>A0A1V9Y491</accession>
<evidence type="ECO:0000313" key="3">
    <source>
        <dbReference type="Proteomes" id="UP000243217"/>
    </source>
</evidence>
<keyword evidence="1" id="KW-0732">Signal</keyword>
<evidence type="ECO:0000256" key="1">
    <source>
        <dbReference type="SAM" id="SignalP"/>
    </source>
</evidence>
<feature type="chain" id="PRO_5013094016" description="Secreted protein" evidence="1">
    <location>
        <begin position="29"/>
        <end position="80"/>
    </location>
</feature>
<proteinExistence type="predicted"/>
<organism evidence="2 3">
    <name type="scientific">Thraustotheca clavata</name>
    <dbReference type="NCBI Taxonomy" id="74557"/>
    <lineage>
        <taxon>Eukaryota</taxon>
        <taxon>Sar</taxon>
        <taxon>Stramenopiles</taxon>
        <taxon>Oomycota</taxon>
        <taxon>Saprolegniomycetes</taxon>
        <taxon>Saprolegniales</taxon>
        <taxon>Achlyaceae</taxon>
        <taxon>Thraustotheca</taxon>
    </lineage>
</organism>
<name>A0A1V9Y491_9STRA</name>
<evidence type="ECO:0008006" key="4">
    <source>
        <dbReference type="Google" id="ProtNLM"/>
    </source>
</evidence>